<reference evidence="2" key="2">
    <citation type="submission" date="2020-01" db="EMBL/GenBank/DDBJ databases">
        <authorList>
            <person name="Campanaro S."/>
        </authorList>
    </citation>
    <scope>NUCLEOTIDE SEQUENCE</scope>
    <source>
        <strain evidence="2">AS06rmzACSIP_7</strain>
    </source>
</reference>
<reference evidence="2" key="1">
    <citation type="journal article" date="2020" name="Biotechnol. Biofuels">
        <title>New insights from the biogas microbiome by comprehensive genome-resolved metagenomics of nearly 1600 species originating from multiple anaerobic digesters.</title>
        <authorList>
            <person name="Campanaro S."/>
            <person name="Treu L."/>
            <person name="Rodriguez-R L.M."/>
            <person name="Kovalovszki A."/>
            <person name="Ziels R.M."/>
            <person name="Maus I."/>
            <person name="Zhu X."/>
            <person name="Kougias P.G."/>
            <person name="Basile A."/>
            <person name="Luo G."/>
            <person name="Schluter A."/>
            <person name="Konstantinidis K.T."/>
            <person name="Angelidaki I."/>
        </authorList>
    </citation>
    <scope>NUCLEOTIDE SEQUENCE</scope>
    <source>
        <strain evidence="2">AS06rmzACSIP_7</strain>
    </source>
</reference>
<dbReference type="SUPFAM" id="SSF89447">
    <property type="entry name" value="AbrB/MazE/MraZ-like"/>
    <property type="match status" value="1"/>
</dbReference>
<gene>
    <name evidence="2" type="ORF">GXY80_07440</name>
</gene>
<protein>
    <submittedName>
        <fullName evidence="2">AbrB/MazE/SpoVT family DNA-binding domain-containing protein</fullName>
    </submittedName>
</protein>
<accession>A0A351U6I2</accession>
<dbReference type="InterPro" id="IPR039052">
    <property type="entry name" value="Antitox_PemI-like"/>
</dbReference>
<feature type="domain" description="SpoVT-AbrB" evidence="1">
    <location>
        <begin position="6"/>
        <end position="51"/>
    </location>
</feature>
<dbReference type="InterPro" id="IPR007159">
    <property type="entry name" value="SpoVT-AbrB_dom"/>
</dbReference>
<evidence type="ECO:0000313" key="2">
    <source>
        <dbReference type="EMBL" id="NLW35299.1"/>
    </source>
</evidence>
<dbReference type="Proteomes" id="UP000777265">
    <property type="component" value="Unassembled WGS sequence"/>
</dbReference>
<evidence type="ECO:0000259" key="1">
    <source>
        <dbReference type="SMART" id="SM00966"/>
    </source>
</evidence>
<dbReference type="STRING" id="909663.GCA_000512235_00580"/>
<dbReference type="PANTHER" id="PTHR40516:SF1">
    <property type="entry name" value="ANTITOXIN CHPS-RELATED"/>
    <property type="match status" value="1"/>
</dbReference>
<dbReference type="GO" id="GO:0097351">
    <property type="term" value="F:toxin sequestering activity"/>
    <property type="evidence" value="ECO:0007669"/>
    <property type="project" value="InterPro"/>
</dbReference>
<dbReference type="Gene3D" id="2.10.260.10">
    <property type="match status" value="1"/>
</dbReference>
<organism evidence="2 3">
    <name type="scientific">Syntrophorhabdus aromaticivorans</name>
    <dbReference type="NCBI Taxonomy" id="328301"/>
    <lineage>
        <taxon>Bacteria</taxon>
        <taxon>Pseudomonadati</taxon>
        <taxon>Thermodesulfobacteriota</taxon>
        <taxon>Syntrophorhabdia</taxon>
        <taxon>Syntrophorhabdales</taxon>
        <taxon>Syntrophorhabdaceae</taxon>
        <taxon>Syntrophorhabdus</taxon>
    </lineage>
</organism>
<keyword evidence="2" id="KW-0238">DNA-binding</keyword>
<dbReference type="SMART" id="SM00966">
    <property type="entry name" value="SpoVT_AbrB"/>
    <property type="match status" value="1"/>
</dbReference>
<sequence length="82" mass="9204">MITKIQKWGNSQGLRLAKQVLEDAHIAVGDDVDVEVKDGLIVIAPARRIRGKRSLQELVSRIPKGYKAKEIDWGEPVGQEVW</sequence>
<name>A0A351U6I2_9BACT</name>
<evidence type="ECO:0000313" key="3">
    <source>
        <dbReference type="Proteomes" id="UP000777265"/>
    </source>
</evidence>
<dbReference type="InterPro" id="IPR037914">
    <property type="entry name" value="SpoVT-AbrB_sf"/>
</dbReference>
<proteinExistence type="predicted"/>
<comment type="caution">
    <text evidence="2">The sequence shown here is derived from an EMBL/GenBank/DDBJ whole genome shotgun (WGS) entry which is preliminary data.</text>
</comment>
<dbReference type="PANTHER" id="PTHR40516">
    <property type="entry name" value="ANTITOXIN CHPS-RELATED"/>
    <property type="match status" value="1"/>
</dbReference>
<dbReference type="GO" id="GO:0003677">
    <property type="term" value="F:DNA binding"/>
    <property type="evidence" value="ECO:0007669"/>
    <property type="project" value="UniProtKB-KW"/>
</dbReference>
<dbReference type="AlphaFoldDB" id="A0A351U6I2"/>
<dbReference type="EMBL" id="JAAYEE010000123">
    <property type="protein sequence ID" value="NLW35299.1"/>
    <property type="molecule type" value="Genomic_DNA"/>
</dbReference>
<dbReference type="Pfam" id="PF04014">
    <property type="entry name" value="MazE_antitoxin"/>
    <property type="match status" value="1"/>
</dbReference>